<dbReference type="GO" id="GO:0005840">
    <property type="term" value="C:ribosome"/>
    <property type="evidence" value="ECO:0007669"/>
    <property type="project" value="UniProtKB-KW"/>
</dbReference>
<dbReference type="InterPro" id="IPR013000">
    <property type="entry name" value="Ribosomal_uL4_euk/arc_CS"/>
</dbReference>
<sequence length="356" mass="39131">MTVPLIKVVNSTTGAEVALPAVFSAPIRADVVNFVHTNLAKNKRQPYAISDMSGHQHSAESWGTGRAVSRIPRVAGSGTHRASQGAFGNMCRAGRMFAPTKVWRRWHRNVNVNQRRFAVASAIAASAVTPLVLARGHRVERVASIPLVIDNSAQSIVKTKDAIALLAKLHALKDINKVKATKKIRAGRGKMRNRRYVQRKGPLVVFSEDNGIVKAFRNIPGIELAHVERLNLLQLAPGGHLGRFIIWTQDAFTKLDEVYKTQKAGYTLPEHLLTNPDVTSLLASPEIKAVLKARGPSKTKRAFRKKNPLTNLEAMLRLNPYAAEYKKVQQAKTASKASKKEGAKKNKKFASTITHA</sequence>
<evidence type="ECO:0000313" key="7">
    <source>
        <dbReference type="Proteomes" id="UP000030693"/>
    </source>
</evidence>
<feature type="region of interest" description="Disordered" evidence="4">
    <location>
        <begin position="332"/>
        <end position="356"/>
    </location>
</feature>
<name>A0A058ZGC8_FONAL</name>
<dbReference type="GO" id="GO:0006412">
    <property type="term" value="P:translation"/>
    <property type="evidence" value="ECO:0007669"/>
    <property type="project" value="InterPro"/>
</dbReference>
<dbReference type="Pfam" id="PF00573">
    <property type="entry name" value="Ribosomal_L4"/>
    <property type="match status" value="1"/>
</dbReference>
<dbReference type="Proteomes" id="UP000030693">
    <property type="component" value="Unassembled WGS sequence"/>
</dbReference>
<dbReference type="STRING" id="691883.A0A058ZGC8"/>
<dbReference type="PANTHER" id="PTHR19431">
    <property type="entry name" value="60S RIBOSOMAL PROTEIN L4"/>
    <property type="match status" value="1"/>
</dbReference>
<gene>
    <name evidence="6" type="ORF">H696_00516</name>
</gene>
<keyword evidence="2 6" id="KW-0689">Ribosomal protein</keyword>
<evidence type="ECO:0000256" key="3">
    <source>
        <dbReference type="ARBA" id="ARBA00023274"/>
    </source>
</evidence>
<evidence type="ECO:0000313" key="6">
    <source>
        <dbReference type="EMBL" id="KCV72963.1"/>
    </source>
</evidence>
<protein>
    <submittedName>
        <fullName evidence="6">50S ribosomal protein L4e</fullName>
    </submittedName>
</protein>
<dbReference type="RefSeq" id="XP_009492664.1">
    <property type="nucleotide sequence ID" value="XM_009494389.1"/>
</dbReference>
<dbReference type="GO" id="GO:0003735">
    <property type="term" value="F:structural constituent of ribosome"/>
    <property type="evidence" value="ECO:0007669"/>
    <property type="project" value="InterPro"/>
</dbReference>
<comment type="similarity">
    <text evidence="1">Belongs to the universal ribosomal protein uL4 family.</text>
</comment>
<dbReference type="EMBL" id="KB932201">
    <property type="protein sequence ID" value="KCV72963.1"/>
    <property type="molecule type" value="Genomic_DNA"/>
</dbReference>
<evidence type="ECO:0000256" key="1">
    <source>
        <dbReference type="ARBA" id="ARBA00010528"/>
    </source>
</evidence>
<keyword evidence="7" id="KW-1185">Reference proteome</keyword>
<accession>A0A058ZGC8</accession>
<dbReference type="InterPro" id="IPR002136">
    <property type="entry name" value="Ribosomal_uL4"/>
</dbReference>
<dbReference type="Gene3D" id="3.40.1370.10">
    <property type="match status" value="1"/>
</dbReference>
<feature type="domain" description="Large ribosomal subunit protein uL4 C-terminal" evidence="5">
    <location>
        <begin position="265"/>
        <end position="338"/>
    </location>
</feature>
<dbReference type="InterPro" id="IPR023574">
    <property type="entry name" value="Ribosomal_uL4_dom_sf"/>
</dbReference>
<evidence type="ECO:0000256" key="4">
    <source>
        <dbReference type="SAM" id="MobiDB-lite"/>
    </source>
</evidence>
<dbReference type="PROSITE" id="PS00939">
    <property type="entry name" value="RIBOSOMAL_L1E"/>
    <property type="match status" value="1"/>
</dbReference>
<evidence type="ECO:0000259" key="5">
    <source>
        <dbReference type="Pfam" id="PF14374"/>
    </source>
</evidence>
<dbReference type="GeneID" id="20525241"/>
<keyword evidence="3" id="KW-0687">Ribonucleoprotein</keyword>
<dbReference type="InterPro" id="IPR045240">
    <property type="entry name" value="Ribosomal_uL4_euk/arch"/>
</dbReference>
<dbReference type="OMA" id="ALYGTWR"/>
<dbReference type="SUPFAM" id="SSF52166">
    <property type="entry name" value="Ribosomal protein L4"/>
    <property type="match status" value="1"/>
</dbReference>
<dbReference type="GO" id="GO:1990904">
    <property type="term" value="C:ribonucleoprotein complex"/>
    <property type="evidence" value="ECO:0007669"/>
    <property type="project" value="UniProtKB-KW"/>
</dbReference>
<dbReference type="OrthoDB" id="10259785at2759"/>
<proteinExistence type="inferred from homology"/>
<organism evidence="6">
    <name type="scientific">Fonticula alba</name>
    <name type="common">Slime mold</name>
    <dbReference type="NCBI Taxonomy" id="691883"/>
    <lineage>
        <taxon>Eukaryota</taxon>
        <taxon>Rotosphaerida</taxon>
        <taxon>Fonticulaceae</taxon>
        <taxon>Fonticula</taxon>
    </lineage>
</organism>
<dbReference type="InterPro" id="IPR025755">
    <property type="entry name" value="Ribos_uL4_C_dom"/>
</dbReference>
<evidence type="ECO:0000256" key="2">
    <source>
        <dbReference type="ARBA" id="ARBA00022980"/>
    </source>
</evidence>
<dbReference type="Pfam" id="PF14374">
    <property type="entry name" value="Ribos_L4_asso_C"/>
    <property type="match status" value="1"/>
</dbReference>
<dbReference type="AlphaFoldDB" id="A0A058ZGC8"/>
<dbReference type="eggNOG" id="KOG1475">
    <property type="taxonomic scope" value="Eukaryota"/>
</dbReference>
<dbReference type="FunFam" id="3.40.1370.10:FF:000002">
    <property type="entry name" value="60S ribosomal protein L4"/>
    <property type="match status" value="1"/>
</dbReference>
<reference evidence="6" key="1">
    <citation type="submission" date="2013-04" db="EMBL/GenBank/DDBJ databases">
        <title>The Genome Sequence of Fonticula alba ATCC 38817.</title>
        <authorList>
            <consortium name="The Broad Institute Genomics Platform"/>
            <person name="Russ C."/>
            <person name="Cuomo C."/>
            <person name="Burger G."/>
            <person name="Gray M.W."/>
            <person name="Holland P.W.H."/>
            <person name="King N."/>
            <person name="Lang F.B.F."/>
            <person name="Roger A.J."/>
            <person name="Ruiz-Trillo I."/>
            <person name="Brown M."/>
            <person name="Walker B."/>
            <person name="Young S."/>
            <person name="Zeng Q."/>
            <person name="Gargeya S."/>
            <person name="Fitzgerald M."/>
            <person name="Haas B."/>
            <person name="Abouelleil A."/>
            <person name="Allen A.W."/>
            <person name="Alvarado L."/>
            <person name="Arachchi H.M."/>
            <person name="Berlin A.M."/>
            <person name="Chapman S.B."/>
            <person name="Gainer-Dewar J."/>
            <person name="Goldberg J."/>
            <person name="Griggs A."/>
            <person name="Gujja S."/>
            <person name="Hansen M."/>
            <person name="Howarth C."/>
            <person name="Imamovic A."/>
            <person name="Ireland A."/>
            <person name="Larimer J."/>
            <person name="McCowan C."/>
            <person name="Murphy C."/>
            <person name="Pearson M."/>
            <person name="Poon T.W."/>
            <person name="Priest M."/>
            <person name="Roberts A."/>
            <person name="Saif S."/>
            <person name="Shea T."/>
            <person name="Sisk P."/>
            <person name="Sykes S."/>
            <person name="Wortman J."/>
            <person name="Nusbaum C."/>
            <person name="Birren B."/>
        </authorList>
    </citation>
    <scope>NUCLEOTIDE SEQUENCE [LARGE SCALE GENOMIC DNA]</scope>
    <source>
        <strain evidence="6">ATCC 38817</strain>
    </source>
</reference>